<evidence type="ECO:0000256" key="1">
    <source>
        <dbReference type="SAM" id="MobiDB-lite"/>
    </source>
</evidence>
<evidence type="ECO:0000313" key="4">
    <source>
        <dbReference type="Proteomes" id="UP000011087"/>
    </source>
</evidence>
<dbReference type="EnsemblProtists" id="EKX31321">
    <property type="protein sequence ID" value="EKX31321"/>
    <property type="gene ID" value="GUITHDRAFT_122486"/>
</dbReference>
<dbReference type="PaxDb" id="55529-EKX31321"/>
<feature type="compositionally biased region" description="Acidic residues" evidence="1">
    <location>
        <begin position="160"/>
        <end position="169"/>
    </location>
</feature>
<feature type="region of interest" description="Disordered" evidence="1">
    <location>
        <begin position="112"/>
        <end position="204"/>
    </location>
</feature>
<name>L1I529_GUITC</name>
<keyword evidence="4" id="KW-1185">Reference proteome</keyword>
<feature type="compositionally biased region" description="Basic and acidic residues" evidence="1">
    <location>
        <begin position="112"/>
        <end position="124"/>
    </location>
</feature>
<protein>
    <submittedName>
        <fullName evidence="2 3">Uncharacterized protein</fullName>
    </submittedName>
</protein>
<feature type="compositionally biased region" description="Acidic residues" evidence="1">
    <location>
        <begin position="178"/>
        <end position="195"/>
    </location>
</feature>
<reference evidence="4" key="2">
    <citation type="submission" date="2012-11" db="EMBL/GenBank/DDBJ databases">
        <authorList>
            <person name="Kuo A."/>
            <person name="Curtis B.A."/>
            <person name="Tanifuji G."/>
            <person name="Burki F."/>
            <person name="Gruber A."/>
            <person name="Irimia M."/>
            <person name="Maruyama S."/>
            <person name="Arias M.C."/>
            <person name="Ball S.G."/>
            <person name="Gile G.H."/>
            <person name="Hirakawa Y."/>
            <person name="Hopkins J.F."/>
            <person name="Rensing S.A."/>
            <person name="Schmutz J."/>
            <person name="Symeonidi A."/>
            <person name="Elias M."/>
            <person name="Eveleigh R.J."/>
            <person name="Herman E.K."/>
            <person name="Klute M.J."/>
            <person name="Nakayama T."/>
            <person name="Obornik M."/>
            <person name="Reyes-Prieto A."/>
            <person name="Armbrust E.V."/>
            <person name="Aves S.J."/>
            <person name="Beiko R.G."/>
            <person name="Coutinho P."/>
            <person name="Dacks J.B."/>
            <person name="Durnford D.G."/>
            <person name="Fast N.M."/>
            <person name="Green B.R."/>
            <person name="Grisdale C."/>
            <person name="Hempe F."/>
            <person name="Henrissat B."/>
            <person name="Hoppner M.P."/>
            <person name="Ishida K.-I."/>
            <person name="Kim E."/>
            <person name="Koreny L."/>
            <person name="Kroth P.G."/>
            <person name="Liu Y."/>
            <person name="Malik S.-B."/>
            <person name="Maier U.G."/>
            <person name="McRose D."/>
            <person name="Mock T."/>
            <person name="Neilson J.A."/>
            <person name="Onodera N.T."/>
            <person name="Poole A.M."/>
            <person name="Pritham E.J."/>
            <person name="Richards T.A."/>
            <person name="Rocap G."/>
            <person name="Roy S.W."/>
            <person name="Sarai C."/>
            <person name="Schaack S."/>
            <person name="Shirato S."/>
            <person name="Slamovits C.H."/>
            <person name="Spencer D.F."/>
            <person name="Suzuki S."/>
            <person name="Worden A.Z."/>
            <person name="Zauner S."/>
            <person name="Barry K."/>
            <person name="Bell C."/>
            <person name="Bharti A.K."/>
            <person name="Crow J.A."/>
            <person name="Grimwood J."/>
            <person name="Kramer R."/>
            <person name="Lindquist E."/>
            <person name="Lucas S."/>
            <person name="Salamov A."/>
            <person name="McFadden G.I."/>
            <person name="Lane C.E."/>
            <person name="Keeling P.J."/>
            <person name="Gray M.W."/>
            <person name="Grigoriev I.V."/>
            <person name="Archibald J.M."/>
        </authorList>
    </citation>
    <scope>NUCLEOTIDE SEQUENCE</scope>
    <source>
        <strain evidence="4">CCMP2712</strain>
    </source>
</reference>
<dbReference type="KEGG" id="gtt:GUITHDRAFT_122486"/>
<sequence>MKSNLIPGKLMKAVVAIHSEDCSSCLNSHVPSASEVKMVKKIQSDVVRKHVNEDVEVLDRAVMEADEMMRLFAPPRRVEQQQQEQEQLGDGLLEEIDFQTCLAISAMDMAEKEARGKATESERREEEEERVEAGGDGGRDRQDDGGERKEGAEAKKQEINEEEEDEVQEGGEKKLEEKEEEEEEEKEEEEKEEEDEGRRAGYGEEQQLAVLSSLLQQDDHFLALAARQALEEKIG</sequence>
<evidence type="ECO:0000313" key="3">
    <source>
        <dbReference type="EnsemblProtists" id="EKX31321"/>
    </source>
</evidence>
<reference evidence="3" key="3">
    <citation type="submission" date="2016-03" db="UniProtKB">
        <authorList>
            <consortium name="EnsemblProtists"/>
        </authorList>
    </citation>
    <scope>IDENTIFICATION</scope>
</reference>
<proteinExistence type="predicted"/>
<dbReference type="Proteomes" id="UP000011087">
    <property type="component" value="Unassembled WGS sequence"/>
</dbReference>
<accession>L1I529</accession>
<organism evidence="2">
    <name type="scientific">Guillardia theta (strain CCMP2712)</name>
    <name type="common">Cryptophyte</name>
    <dbReference type="NCBI Taxonomy" id="905079"/>
    <lineage>
        <taxon>Eukaryota</taxon>
        <taxon>Cryptophyceae</taxon>
        <taxon>Pyrenomonadales</taxon>
        <taxon>Geminigeraceae</taxon>
        <taxon>Guillardia</taxon>
    </lineage>
</organism>
<gene>
    <name evidence="2" type="ORF">GUITHDRAFT_122486</name>
</gene>
<dbReference type="RefSeq" id="XP_005818301.1">
    <property type="nucleotide sequence ID" value="XM_005818244.1"/>
</dbReference>
<dbReference type="AlphaFoldDB" id="L1I529"/>
<evidence type="ECO:0000313" key="2">
    <source>
        <dbReference type="EMBL" id="EKX31321.1"/>
    </source>
</evidence>
<reference evidence="2 4" key="1">
    <citation type="journal article" date="2012" name="Nature">
        <title>Algal genomes reveal evolutionary mosaicism and the fate of nucleomorphs.</title>
        <authorList>
            <consortium name="DOE Joint Genome Institute"/>
            <person name="Curtis B.A."/>
            <person name="Tanifuji G."/>
            <person name="Burki F."/>
            <person name="Gruber A."/>
            <person name="Irimia M."/>
            <person name="Maruyama S."/>
            <person name="Arias M.C."/>
            <person name="Ball S.G."/>
            <person name="Gile G.H."/>
            <person name="Hirakawa Y."/>
            <person name="Hopkins J.F."/>
            <person name="Kuo A."/>
            <person name="Rensing S.A."/>
            <person name="Schmutz J."/>
            <person name="Symeonidi A."/>
            <person name="Elias M."/>
            <person name="Eveleigh R.J."/>
            <person name="Herman E.K."/>
            <person name="Klute M.J."/>
            <person name="Nakayama T."/>
            <person name="Obornik M."/>
            <person name="Reyes-Prieto A."/>
            <person name="Armbrust E.V."/>
            <person name="Aves S.J."/>
            <person name="Beiko R.G."/>
            <person name="Coutinho P."/>
            <person name="Dacks J.B."/>
            <person name="Durnford D.G."/>
            <person name="Fast N.M."/>
            <person name="Green B.R."/>
            <person name="Grisdale C.J."/>
            <person name="Hempel F."/>
            <person name="Henrissat B."/>
            <person name="Hoppner M.P."/>
            <person name="Ishida K."/>
            <person name="Kim E."/>
            <person name="Koreny L."/>
            <person name="Kroth P.G."/>
            <person name="Liu Y."/>
            <person name="Malik S.B."/>
            <person name="Maier U.G."/>
            <person name="McRose D."/>
            <person name="Mock T."/>
            <person name="Neilson J.A."/>
            <person name="Onodera N.T."/>
            <person name="Poole A.M."/>
            <person name="Pritham E.J."/>
            <person name="Richards T.A."/>
            <person name="Rocap G."/>
            <person name="Roy S.W."/>
            <person name="Sarai C."/>
            <person name="Schaack S."/>
            <person name="Shirato S."/>
            <person name="Slamovits C.H."/>
            <person name="Spencer D.F."/>
            <person name="Suzuki S."/>
            <person name="Worden A.Z."/>
            <person name="Zauner S."/>
            <person name="Barry K."/>
            <person name="Bell C."/>
            <person name="Bharti A.K."/>
            <person name="Crow J.A."/>
            <person name="Grimwood J."/>
            <person name="Kramer R."/>
            <person name="Lindquist E."/>
            <person name="Lucas S."/>
            <person name="Salamov A."/>
            <person name="McFadden G.I."/>
            <person name="Lane C.E."/>
            <person name="Keeling P.J."/>
            <person name="Gray M.W."/>
            <person name="Grigoriev I.V."/>
            <person name="Archibald J.M."/>
        </authorList>
    </citation>
    <scope>NUCLEOTIDE SEQUENCE</scope>
    <source>
        <strain evidence="2 4">CCMP2712</strain>
    </source>
</reference>
<dbReference type="HOGENOM" id="CLU_1182092_0_0_1"/>
<feature type="compositionally biased region" description="Basic and acidic residues" evidence="1">
    <location>
        <begin position="131"/>
        <end position="159"/>
    </location>
</feature>
<dbReference type="GeneID" id="17288043"/>
<dbReference type="EMBL" id="JH993303">
    <property type="protein sequence ID" value="EKX31321.1"/>
    <property type="molecule type" value="Genomic_DNA"/>
</dbReference>